<proteinExistence type="inferred from homology"/>
<dbReference type="HAMAP" id="MF_01200_B">
    <property type="entry name" value="OMPdecase_type1_B"/>
    <property type="match status" value="1"/>
</dbReference>
<feature type="binding site" evidence="7">
    <location>
        <position position="191"/>
    </location>
    <ligand>
        <name>substrate</name>
    </ligand>
</feature>
<gene>
    <name evidence="7 10" type="primary">pyrF</name>
    <name evidence="10" type="ORF">ACFSUO_05945</name>
</gene>
<dbReference type="NCBIfam" id="TIGR01740">
    <property type="entry name" value="pyrF"/>
    <property type="match status" value="1"/>
</dbReference>
<evidence type="ECO:0000256" key="3">
    <source>
        <dbReference type="ARBA" id="ARBA00022793"/>
    </source>
</evidence>
<keyword evidence="3 7" id="KW-0210">Decarboxylase</keyword>
<feature type="binding site" evidence="7">
    <location>
        <position position="9"/>
    </location>
    <ligand>
        <name>substrate</name>
    </ligand>
</feature>
<dbReference type="GO" id="GO:0004590">
    <property type="term" value="F:orotidine-5'-phosphate decarboxylase activity"/>
    <property type="evidence" value="ECO:0007669"/>
    <property type="project" value="UniProtKB-EC"/>
</dbReference>
<dbReference type="EC" id="4.1.1.23" evidence="7"/>
<dbReference type="PANTHER" id="PTHR32119:SF2">
    <property type="entry name" value="OROTIDINE 5'-PHOSPHATE DECARBOXYLASE"/>
    <property type="match status" value="1"/>
</dbReference>
<keyword evidence="11" id="KW-1185">Reference proteome</keyword>
<comment type="catalytic activity">
    <reaction evidence="6 7 8">
        <text>orotidine 5'-phosphate + H(+) = UMP + CO2</text>
        <dbReference type="Rhea" id="RHEA:11596"/>
        <dbReference type="ChEBI" id="CHEBI:15378"/>
        <dbReference type="ChEBI" id="CHEBI:16526"/>
        <dbReference type="ChEBI" id="CHEBI:57538"/>
        <dbReference type="ChEBI" id="CHEBI:57865"/>
        <dbReference type="EC" id="4.1.1.23"/>
    </reaction>
</comment>
<dbReference type="InterPro" id="IPR011060">
    <property type="entry name" value="RibuloseP-bd_barrel"/>
</dbReference>
<organism evidence="10 11">
    <name type="scientific">Lentibacillus juripiscarius</name>
    <dbReference type="NCBI Taxonomy" id="257446"/>
    <lineage>
        <taxon>Bacteria</taxon>
        <taxon>Bacillati</taxon>
        <taxon>Bacillota</taxon>
        <taxon>Bacilli</taxon>
        <taxon>Bacillales</taxon>
        <taxon>Bacillaceae</taxon>
        <taxon>Lentibacillus</taxon>
    </lineage>
</organism>
<evidence type="ECO:0000256" key="2">
    <source>
        <dbReference type="ARBA" id="ARBA00004861"/>
    </source>
</evidence>
<feature type="active site" description="Proton donor" evidence="7">
    <location>
        <position position="60"/>
    </location>
</feature>
<keyword evidence="4 7" id="KW-0665">Pyrimidine biosynthesis</keyword>
<dbReference type="InterPro" id="IPR001754">
    <property type="entry name" value="OMPdeCOase_dom"/>
</dbReference>
<feature type="binding site" evidence="7">
    <location>
        <position position="182"/>
    </location>
    <ligand>
        <name>substrate</name>
    </ligand>
</feature>
<reference evidence="11" key="1">
    <citation type="journal article" date="2019" name="Int. J. Syst. Evol. Microbiol.">
        <title>The Global Catalogue of Microorganisms (GCM) 10K type strain sequencing project: providing services to taxonomists for standard genome sequencing and annotation.</title>
        <authorList>
            <consortium name="The Broad Institute Genomics Platform"/>
            <consortium name="The Broad Institute Genome Sequencing Center for Infectious Disease"/>
            <person name="Wu L."/>
            <person name="Ma J."/>
        </authorList>
    </citation>
    <scope>NUCLEOTIDE SEQUENCE [LARGE SCALE GENOMIC DNA]</scope>
    <source>
        <strain evidence="11">TISTR 1535</strain>
    </source>
</reference>
<dbReference type="RefSeq" id="WP_382392054.1">
    <property type="nucleotide sequence ID" value="NZ_JBHUNA010000009.1"/>
</dbReference>
<accession>A0ABW5V3E6</accession>
<dbReference type="PROSITE" id="PS00156">
    <property type="entry name" value="OMPDECASE"/>
    <property type="match status" value="1"/>
</dbReference>
<dbReference type="InterPro" id="IPR018089">
    <property type="entry name" value="OMPdecase_AS"/>
</dbReference>
<dbReference type="InterPro" id="IPR013785">
    <property type="entry name" value="Aldolase_TIM"/>
</dbReference>
<feature type="binding site" evidence="7">
    <location>
        <position position="211"/>
    </location>
    <ligand>
        <name>substrate</name>
    </ligand>
</feature>
<protein>
    <recommendedName>
        <fullName evidence="7">Orotidine 5'-phosphate decarboxylase</fullName>
        <ecNumber evidence="7">4.1.1.23</ecNumber>
    </recommendedName>
    <alternativeName>
        <fullName evidence="7">OMP decarboxylase</fullName>
        <shortName evidence="7">OMPDCase</shortName>
        <shortName evidence="7">OMPdecase</shortName>
    </alternativeName>
</protein>
<evidence type="ECO:0000256" key="4">
    <source>
        <dbReference type="ARBA" id="ARBA00022975"/>
    </source>
</evidence>
<evidence type="ECO:0000256" key="5">
    <source>
        <dbReference type="ARBA" id="ARBA00023239"/>
    </source>
</evidence>
<dbReference type="InterPro" id="IPR047596">
    <property type="entry name" value="OMPdecase_bac"/>
</dbReference>
<evidence type="ECO:0000256" key="7">
    <source>
        <dbReference type="HAMAP-Rule" id="MF_01200"/>
    </source>
</evidence>
<keyword evidence="5 7" id="KW-0456">Lyase</keyword>
<dbReference type="SUPFAM" id="SSF51366">
    <property type="entry name" value="Ribulose-phoshate binding barrel"/>
    <property type="match status" value="1"/>
</dbReference>
<feature type="binding site" evidence="7">
    <location>
        <begin position="58"/>
        <end position="67"/>
    </location>
    <ligand>
        <name>substrate</name>
    </ligand>
</feature>
<dbReference type="EMBL" id="JBHUNA010000009">
    <property type="protein sequence ID" value="MFD2760512.1"/>
    <property type="molecule type" value="Genomic_DNA"/>
</dbReference>
<comment type="function">
    <text evidence="1 7">Catalyzes the decarboxylation of orotidine 5'-monophosphate (OMP) to uridine 5'-monophosphate (UMP).</text>
</comment>
<sequence length="236" mass="25388">MKEMYLALDFPEWEEVSAFINAHNFHGIPVKVGMELFYREGPPLIDKLKQNGHPIFLDLKLHDIPTTVMKAMKNIARLDVDMVTIHALGGSEMIRKAKEGLISGSVPGHHPKLIAVTMLTSANTGVMNRELKISGNVEDHAAHLAALAHQSGADGSVCSVGEVQNIKKTCGSSFLAVTPGIRLKGDSTDDQKRPSTPACASKNGADVLVLGRTVRNASDPGAAYTKIIEEWNDGNA</sequence>
<evidence type="ECO:0000313" key="10">
    <source>
        <dbReference type="EMBL" id="MFD2760512.1"/>
    </source>
</evidence>
<feature type="binding site" evidence="7">
    <location>
        <position position="120"/>
    </location>
    <ligand>
        <name>substrate</name>
    </ligand>
</feature>
<evidence type="ECO:0000256" key="1">
    <source>
        <dbReference type="ARBA" id="ARBA00002356"/>
    </source>
</evidence>
<evidence type="ECO:0000256" key="8">
    <source>
        <dbReference type="RuleBase" id="RU000512"/>
    </source>
</evidence>
<dbReference type="Pfam" id="PF00215">
    <property type="entry name" value="OMPdecase"/>
    <property type="match status" value="1"/>
</dbReference>
<name>A0ABW5V3E6_9BACI</name>
<feature type="domain" description="Orotidine 5'-phosphate decarboxylase" evidence="9">
    <location>
        <begin position="3"/>
        <end position="227"/>
    </location>
</feature>
<comment type="caution">
    <text evidence="10">The sequence shown here is derived from an EMBL/GenBank/DDBJ whole genome shotgun (WGS) entry which is preliminary data.</text>
</comment>
<dbReference type="PANTHER" id="PTHR32119">
    <property type="entry name" value="OROTIDINE 5'-PHOSPHATE DECARBOXYLASE"/>
    <property type="match status" value="1"/>
</dbReference>
<evidence type="ECO:0000259" key="9">
    <source>
        <dbReference type="SMART" id="SM00934"/>
    </source>
</evidence>
<feature type="binding site" evidence="7">
    <location>
        <position position="212"/>
    </location>
    <ligand>
        <name>substrate</name>
    </ligand>
</feature>
<comment type="pathway">
    <text evidence="2 7 8">Pyrimidine metabolism; UMP biosynthesis via de novo pathway; UMP from orotate: step 2/2.</text>
</comment>
<evidence type="ECO:0000313" key="11">
    <source>
        <dbReference type="Proteomes" id="UP001597502"/>
    </source>
</evidence>
<dbReference type="CDD" id="cd04725">
    <property type="entry name" value="OMP_decarboxylase_like"/>
    <property type="match status" value="1"/>
</dbReference>
<dbReference type="Gene3D" id="3.20.20.70">
    <property type="entry name" value="Aldolase class I"/>
    <property type="match status" value="1"/>
</dbReference>
<feature type="binding site" evidence="7">
    <location>
        <position position="31"/>
    </location>
    <ligand>
        <name>substrate</name>
    </ligand>
</feature>
<dbReference type="SMART" id="SM00934">
    <property type="entry name" value="OMPdecase"/>
    <property type="match status" value="1"/>
</dbReference>
<dbReference type="InterPro" id="IPR014732">
    <property type="entry name" value="OMPdecase"/>
</dbReference>
<comment type="similarity">
    <text evidence="7">Belongs to the OMP decarboxylase family. Type 1 subfamily.</text>
</comment>
<evidence type="ECO:0000256" key="6">
    <source>
        <dbReference type="ARBA" id="ARBA00049157"/>
    </source>
</evidence>
<dbReference type="NCBIfam" id="NF001273">
    <property type="entry name" value="PRK00230.1"/>
    <property type="match status" value="1"/>
</dbReference>
<dbReference type="Proteomes" id="UP001597502">
    <property type="component" value="Unassembled WGS sequence"/>
</dbReference>
<comment type="subunit">
    <text evidence="7">Homodimer.</text>
</comment>